<dbReference type="PROSITE" id="PS50931">
    <property type="entry name" value="HTH_LYSR"/>
    <property type="match status" value="1"/>
</dbReference>
<organism evidence="6 7">
    <name type="scientific">Labilithrix luteola</name>
    <dbReference type="NCBI Taxonomy" id="1391654"/>
    <lineage>
        <taxon>Bacteria</taxon>
        <taxon>Pseudomonadati</taxon>
        <taxon>Myxococcota</taxon>
        <taxon>Polyangia</taxon>
        <taxon>Polyangiales</taxon>
        <taxon>Labilitrichaceae</taxon>
        <taxon>Labilithrix</taxon>
    </lineage>
</organism>
<dbReference type="GO" id="GO:0003700">
    <property type="term" value="F:DNA-binding transcription factor activity"/>
    <property type="evidence" value="ECO:0007669"/>
    <property type="project" value="InterPro"/>
</dbReference>
<feature type="domain" description="HTH lysR-type" evidence="5">
    <location>
        <begin position="12"/>
        <end position="61"/>
    </location>
</feature>
<dbReference type="CDD" id="cd08474">
    <property type="entry name" value="PBP2_CrgA_like_5"/>
    <property type="match status" value="1"/>
</dbReference>
<dbReference type="Gene3D" id="1.10.10.10">
    <property type="entry name" value="Winged helix-like DNA-binding domain superfamily/Winged helix DNA-binding domain"/>
    <property type="match status" value="1"/>
</dbReference>
<evidence type="ECO:0000256" key="3">
    <source>
        <dbReference type="ARBA" id="ARBA00023125"/>
    </source>
</evidence>
<accession>A0A0K1QER9</accession>
<dbReference type="InterPro" id="IPR036388">
    <property type="entry name" value="WH-like_DNA-bd_sf"/>
</dbReference>
<dbReference type="Pfam" id="PF00126">
    <property type="entry name" value="HTH_1"/>
    <property type="match status" value="1"/>
</dbReference>
<name>A0A0K1QER9_9BACT</name>
<dbReference type="SUPFAM" id="SSF46785">
    <property type="entry name" value="Winged helix' DNA-binding domain"/>
    <property type="match status" value="1"/>
</dbReference>
<dbReference type="InterPro" id="IPR058163">
    <property type="entry name" value="LysR-type_TF_proteobact-type"/>
</dbReference>
<keyword evidence="7" id="KW-1185">Reference proteome</keyword>
<dbReference type="InterPro" id="IPR036390">
    <property type="entry name" value="WH_DNA-bd_sf"/>
</dbReference>
<dbReference type="GO" id="GO:0003677">
    <property type="term" value="F:DNA binding"/>
    <property type="evidence" value="ECO:0007669"/>
    <property type="project" value="UniProtKB-KW"/>
</dbReference>
<keyword evidence="3" id="KW-0238">DNA-binding</keyword>
<dbReference type="Gene3D" id="3.40.190.290">
    <property type="match status" value="1"/>
</dbReference>
<dbReference type="KEGG" id="llu:AKJ09_10919"/>
<dbReference type="SUPFAM" id="SSF53850">
    <property type="entry name" value="Periplasmic binding protein-like II"/>
    <property type="match status" value="1"/>
</dbReference>
<dbReference type="PANTHER" id="PTHR30537">
    <property type="entry name" value="HTH-TYPE TRANSCRIPTIONAL REGULATOR"/>
    <property type="match status" value="1"/>
</dbReference>
<dbReference type="PRINTS" id="PR00039">
    <property type="entry name" value="HTHLYSR"/>
</dbReference>
<gene>
    <name evidence="6" type="ORF">AKJ09_10919</name>
</gene>
<dbReference type="PANTHER" id="PTHR30537:SF5">
    <property type="entry name" value="HTH-TYPE TRANSCRIPTIONAL ACTIVATOR TTDR-RELATED"/>
    <property type="match status" value="1"/>
</dbReference>
<dbReference type="RefSeq" id="WP_146654893.1">
    <property type="nucleotide sequence ID" value="NZ_CP012333.1"/>
</dbReference>
<dbReference type="EMBL" id="CP012333">
    <property type="protein sequence ID" value="AKV04256.1"/>
    <property type="molecule type" value="Genomic_DNA"/>
</dbReference>
<evidence type="ECO:0000256" key="2">
    <source>
        <dbReference type="ARBA" id="ARBA00023015"/>
    </source>
</evidence>
<evidence type="ECO:0000313" key="7">
    <source>
        <dbReference type="Proteomes" id="UP000064967"/>
    </source>
</evidence>
<dbReference type="InterPro" id="IPR000847">
    <property type="entry name" value="LysR_HTH_N"/>
</dbReference>
<dbReference type="Proteomes" id="UP000064967">
    <property type="component" value="Chromosome"/>
</dbReference>
<keyword evidence="4" id="KW-0804">Transcription</keyword>
<proteinExistence type="inferred from homology"/>
<dbReference type="AlphaFoldDB" id="A0A0K1QER9"/>
<dbReference type="FunFam" id="1.10.10.10:FF:000001">
    <property type="entry name" value="LysR family transcriptional regulator"/>
    <property type="match status" value="1"/>
</dbReference>
<keyword evidence="2" id="KW-0805">Transcription regulation</keyword>
<evidence type="ECO:0000256" key="1">
    <source>
        <dbReference type="ARBA" id="ARBA00009437"/>
    </source>
</evidence>
<evidence type="ECO:0000259" key="5">
    <source>
        <dbReference type="PROSITE" id="PS50931"/>
    </source>
</evidence>
<dbReference type="Pfam" id="PF03466">
    <property type="entry name" value="LysR_substrate"/>
    <property type="match status" value="1"/>
</dbReference>
<evidence type="ECO:0000256" key="4">
    <source>
        <dbReference type="ARBA" id="ARBA00023163"/>
    </source>
</evidence>
<reference evidence="6 7" key="1">
    <citation type="submission" date="2015-08" db="EMBL/GenBank/DDBJ databases">
        <authorList>
            <person name="Babu N.S."/>
            <person name="Beckwith C.J."/>
            <person name="Beseler K.G."/>
            <person name="Brison A."/>
            <person name="Carone J.V."/>
            <person name="Caskin T.P."/>
            <person name="Diamond M."/>
            <person name="Durham M.E."/>
            <person name="Foxe J.M."/>
            <person name="Go M."/>
            <person name="Henderson B.A."/>
            <person name="Jones I.B."/>
            <person name="McGettigan J.A."/>
            <person name="Micheletti S.J."/>
            <person name="Nasrallah M.E."/>
            <person name="Ortiz D."/>
            <person name="Piller C.R."/>
            <person name="Privatt S.R."/>
            <person name="Schneider S.L."/>
            <person name="Sharp S."/>
            <person name="Smith T.C."/>
            <person name="Stanton J.D."/>
            <person name="Ullery H.E."/>
            <person name="Wilson R.J."/>
            <person name="Serrano M.G."/>
            <person name="Buck G."/>
            <person name="Lee V."/>
            <person name="Wang Y."/>
            <person name="Carvalho R."/>
            <person name="Voegtly L."/>
            <person name="Shi R."/>
            <person name="Duckworth R."/>
            <person name="Johnson A."/>
            <person name="Loviza R."/>
            <person name="Walstead R."/>
            <person name="Shah Z."/>
            <person name="Kiflezghi M."/>
            <person name="Wade K."/>
            <person name="Ball S.L."/>
            <person name="Bradley K.W."/>
            <person name="Asai D.J."/>
            <person name="Bowman C.A."/>
            <person name="Russell D.A."/>
            <person name="Pope W.H."/>
            <person name="Jacobs-Sera D."/>
            <person name="Hendrix R.W."/>
            <person name="Hatfull G.F."/>
        </authorList>
    </citation>
    <scope>NUCLEOTIDE SEQUENCE [LARGE SCALE GENOMIC DNA]</scope>
    <source>
        <strain evidence="6 7">DSM 27648</strain>
    </source>
</reference>
<dbReference type="STRING" id="1391654.AKJ09_10919"/>
<protein>
    <submittedName>
        <fullName evidence="6">Transcriptional regulator, LysR family</fullName>
    </submittedName>
</protein>
<dbReference type="InterPro" id="IPR005119">
    <property type="entry name" value="LysR_subst-bd"/>
</dbReference>
<sequence length="311" mass="34269">MSIPRLDGVEQFLLVAELGSFSAAARRLGVSPSAVSQAVRQLEQRLGAALLHRTTRSVSLTEAGSRYLASASSALEALEAANEAVSDLSQKPRGTLRLNVLRGAYLMVLQPILGRFIAAYPEISLEIFIDSGVSDVVREGFDAGIRFGHVVAQDMVGIDVGPRLTAHVLATPAYFRKRGTPKHPRDLKEHECIGFRHPPSGPVEPWEFEKGKERYLLRFEPRLVFNDSAALLQAALDGLGVTYTINGYVERFLEEGKLVRVLASWSPPLDSFRLFYPSRRRVAPKLRALIDFLRAARAPASPNLSTTLREP</sequence>
<comment type="similarity">
    <text evidence="1">Belongs to the LysR transcriptional regulatory family.</text>
</comment>
<dbReference type="OrthoDB" id="9813056at2"/>
<evidence type="ECO:0000313" key="6">
    <source>
        <dbReference type="EMBL" id="AKV04256.1"/>
    </source>
</evidence>